<dbReference type="InterPro" id="IPR009332">
    <property type="entry name" value="Med22"/>
</dbReference>
<accession>A0A2S4V126</accession>
<proteinExistence type="inferred from homology"/>
<evidence type="ECO:0000256" key="1">
    <source>
        <dbReference type="ARBA" id="ARBA00004123"/>
    </source>
</evidence>
<evidence type="ECO:0000313" key="7">
    <source>
        <dbReference type="EMBL" id="POW03222.1"/>
    </source>
</evidence>
<dbReference type="Pfam" id="PF06179">
    <property type="entry name" value="Med22"/>
    <property type="match status" value="1"/>
</dbReference>
<dbReference type="VEuPathDB" id="FungiDB:PSTT_11292"/>
<dbReference type="GO" id="GO:0006357">
    <property type="term" value="P:regulation of transcription by RNA polymerase II"/>
    <property type="evidence" value="ECO:0007669"/>
    <property type="project" value="InterPro"/>
</dbReference>
<dbReference type="PANTHER" id="PTHR12434">
    <property type="entry name" value="MEDIATOR OF RNA POLYMERASE II TRANSCRIPTION SUBUNIT 22"/>
    <property type="match status" value="1"/>
</dbReference>
<evidence type="ECO:0000256" key="4">
    <source>
        <dbReference type="ARBA" id="ARBA00023163"/>
    </source>
</evidence>
<reference evidence="7" key="1">
    <citation type="submission" date="2017-12" db="EMBL/GenBank/DDBJ databases">
        <title>Gene loss provides genomic basis for host adaptation in cereal stripe rust fungi.</title>
        <authorList>
            <person name="Xia C."/>
        </authorList>
    </citation>
    <scope>NUCLEOTIDE SEQUENCE [LARGE SCALE GENOMIC DNA]</scope>
    <source>
        <strain evidence="7">93-210</strain>
    </source>
</reference>
<keyword evidence="8" id="KW-1185">Reference proteome</keyword>
<comment type="subcellular location">
    <subcellularLocation>
        <location evidence="1">Nucleus</location>
    </subcellularLocation>
</comment>
<feature type="non-terminal residue" evidence="7">
    <location>
        <position position="1"/>
    </location>
</feature>
<evidence type="ECO:0000256" key="6">
    <source>
        <dbReference type="SAM" id="MobiDB-lite"/>
    </source>
</evidence>
<dbReference type="EMBL" id="PKSL01000129">
    <property type="protein sequence ID" value="POW03222.1"/>
    <property type="molecule type" value="Genomic_DNA"/>
</dbReference>
<keyword evidence="5" id="KW-0539">Nucleus</keyword>
<keyword evidence="4" id="KW-0804">Transcription</keyword>
<evidence type="ECO:0000256" key="3">
    <source>
        <dbReference type="ARBA" id="ARBA00023015"/>
    </source>
</evidence>
<sequence length="218" mass="24098">DPLGFFNSSTSPTIDHIRNSKRTQEETTRMFMPVKEASSSSLFQTDVRRRTNLSTATNALRSAAVEAQNDSLGLSSEERLAEMEDELNRIVDRDVETLVEGMEEILELSSVGAVDKLRALQDSLAIELRTETLVRSCTSLMALSHSMKMLWLLGDEANGRKIQDAQTSSLNSEIVQLKSRAAQLIEELKLNPSVETTCDHEMNLDPSPPSSSSADQPN</sequence>
<gene>
    <name evidence="7" type="ORF">PSTT_11292</name>
</gene>
<feature type="region of interest" description="Disordered" evidence="6">
    <location>
        <begin position="1"/>
        <end position="25"/>
    </location>
</feature>
<dbReference type="VEuPathDB" id="FungiDB:PSHT_10754"/>
<protein>
    <submittedName>
        <fullName evidence="7">Uncharacterized protein</fullName>
    </submittedName>
</protein>
<comment type="similarity">
    <text evidence="2">Belongs to the Mediator complex subunit 22 family.</text>
</comment>
<dbReference type="AlphaFoldDB" id="A0A2S4V126"/>
<dbReference type="Proteomes" id="UP000239156">
    <property type="component" value="Unassembled WGS sequence"/>
</dbReference>
<name>A0A2S4V126_9BASI</name>
<organism evidence="7 8">
    <name type="scientific">Puccinia striiformis</name>
    <dbReference type="NCBI Taxonomy" id="27350"/>
    <lineage>
        <taxon>Eukaryota</taxon>
        <taxon>Fungi</taxon>
        <taxon>Dikarya</taxon>
        <taxon>Basidiomycota</taxon>
        <taxon>Pucciniomycotina</taxon>
        <taxon>Pucciniomycetes</taxon>
        <taxon>Pucciniales</taxon>
        <taxon>Pucciniaceae</taxon>
        <taxon>Puccinia</taxon>
    </lineage>
</organism>
<feature type="compositionally biased region" description="Basic and acidic residues" evidence="6">
    <location>
        <begin position="15"/>
        <end position="25"/>
    </location>
</feature>
<dbReference type="GO" id="GO:0016592">
    <property type="term" value="C:mediator complex"/>
    <property type="evidence" value="ECO:0007669"/>
    <property type="project" value="InterPro"/>
</dbReference>
<dbReference type="GO" id="GO:0003712">
    <property type="term" value="F:transcription coregulator activity"/>
    <property type="evidence" value="ECO:0007669"/>
    <property type="project" value="InterPro"/>
</dbReference>
<feature type="region of interest" description="Disordered" evidence="6">
    <location>
        <begin position="197"/>
        <end position="218"/>
    </location>
</feature>
<keyword evidence="3" id="KW-0805">Transcription regulation</keyword>
<evidence type="ECO:0000256" key="2">
    <source>
        <dbReference type="ARBA" id="ARBA00005942"/>
    </source>
</evidence>
<comment type="caution">
    <text evidence="7">The sequence shown here is derived from an EMBL/GenBank/DDBJ whole genome shotgun (WGS) entry which is preliminary data.</text>
</comment>
<evidence type="ECO:0000313" key="8">
    <source>
        <dbReference type="Proteomes" id="UP000239156"/>
    </source>
</evidence>
<evidence type="ECO:0000256" key="5">
    <source>
        <dbReference type="ARBA" id="ARBA00023242"/>
    </source>
</evidence>
<feature type="compositionally biased region" description="Polar residues" evidence="6">
    <location>
        <begin position="1"/>
        <end position="13"/>
    </location>
</feature>
<dbReference type="PANTHER" id="PTHR12434:SF6">
    <property type="entry name" value="MEDIATOR OF RNA POLYMERASE II TRANSCRIPTION SUBUNIT 22"/>
    <property type="match status" value="1"/>
</dbReference>